<dbReference type="Gene3D" id="1.10.150.20">
    <property type="entry name" value="5' to 3' exonuclease, C-terminal subdomain"/>
    <property type="match status" value="2"/>
</dbReference>
<accession>A0A4P7VR74</accession>
<dbReference type="RefSeq" id="WP_123394972.1">
    <property type="nucleotide sequence ID" value="NZ_CANQMU010000002.1"/>
</dbReference>
<dbReference type="Proteomes" id="UP000297031">
    <property type="component" value="Chromosome"/>
</dbReference>
<dbReference type="AlphaFoldDB" id="A0A4P7VR74"/>
<name>A0A4P7VR74_9BACT</name>
<organism evidence="3 4">
    <name type="scientific">Muribaculum gordoncarteri</name>
    <dbReference type="NCBI Taxonomy" id="2530390"/>
    <lineage>
        <taxon>Bacteria</taxon>
        <taxon>Pseudomonadati</taxon>
        <taxon>Bacteroidota</taxon>
        <taxon>Bacteroidia</taxon>
        <taxon>Bacteroidales</taxon>
        <taxon>Muribaculaceae</taxon>
        <taxon>Muribaculum</taxon>
    </lineage>
</organism>
<dbReference type="SUPFAM" id="SSF47794">
    <property type="entry name" value="Rad51 N-terminal domain-like"/>
    <property type="match status" value="1"/>
</dbReference>
<reference evidence="3 4" key="1">
    <citation type="submission" date="2019-02" db="EMBL/GenBank/DDBJ databases">
        <title>Isolation and identification of novel species under the genus Muribaculum.</title>
        <authorList>
            <person name="Miyake S."/>
            <person name="Ding Y."/>
            <person name="Low A."/>
            <person name="Soh M."/>
            <person name="Seedorf H."/>
        </authorList>
    </citation>
    <scope>NUCLEOTIDE SEQUENCE [LARGE SCALE GENOMIC DNA]</scope>
    <source>
        <strain evidence="3 4">TLL-A4</strain>
    </source>
</reference>
<proteinExistence type="predicted"/>
<dbReference type="EMBL" id="CP039393">
    <property type="protein sequence ID" value="QCD36837.1"/>
    <property type="molecule type" value="Genomic_DNA"/>
</dbReference>
<evidence type="ECO:0000259" key="2">
    <source>
        <dbReference type="Pfam" id="PF14229"/>
    </source>
</evidence>
<dbReference type="KEGG" id="mgod:E7746_13590"/>
<dbReference type="OrthoDB" id="9794786at2"/>
<feature type="coiled-coil region" evidence="1">
    <location>
        <begin position="86"/>
        <end position="113"/>
    </location>
</feature>
<dbReference type="Pfam" id="PF14229">
    <property type="entry name" value="DUF4332"/>
    <property type="match status" value="1"/>
</dbReference>
<keyword evidence="1" id="KW-0175">Coiled coil</keyword>
<evidence type="ECO:0000313" key="4">
    <source>
        <dbReference type="Proteomes" id="UP000297031"/>
    </source>
</evidence>
<feature type="domain" description="DUF4332" evidence="2">
    <location>
        <begin position="9"/>
        <end position="129"/>
    </location>
</feature>
<dbReference type="InterPro" id="IPR010995">
    <property type="entry name" value="DNA_repair_Rad51/TF_NusA_a-hlx"/>
</dbReference>
<evidence type="ECO:0000256" key="1">
    <source>
        <dbReference type="SAM" id="Coils"/>
    </source>
</evidence>
<dbReference type="InterPro" id="IPR025567">
    <property type="entry name" value="DUF4332"/>
</dbReference>
<protein>
    <submittedName>
        <fullName evidence="3">DUF4332 domain-containing protein</fullName>
    </submittedName>
</protein>
<dbReference type="GO" id="GO:0000166">
    <property type="term" value="F:nucleotide binding"/>
    <property type="evidence" value="ECO:0007669"/>
    <property type="project" value="InterPro"/>
</dbReference>
<sequence>MTYKVIDIEGVGESYAQKLTEAGVNTVDQLLERCVTPKGRKELAETTGISPKLILKWANHADLFRINGIGPQFAELLEAAGVDTVKELRHRNAENLAAKMEEVNNEKHLTRRVPSVTELQKMIEEAATLPPTITY</sequence>
<keyword evidence="4" id="KW-1185">Reference proteome</keyword>
<gene>
    <name evidence="3" type="ORF">E7746_13590</name>
</gene>
<evidence type="ECO:0000313" key="3">
    <source>
        <dbReference type="EMBL" id="QCD36837.1"/>
    </source>
</evidence>